<feature type="domain" description="HhH-GPD" evidence="1">
    <location>
        <begin position="80"/>
        <end position="248"/>
    </location>
</feature>
<dbReference type="Gene3D" id="1.10.340.30">
    <property type="entry name" value="Hypothetical protein, domain 2"/>
    <property type="match status" value="1"/>
</dbReference>
<proteinExistence type="predicted"/>
<dbReference type="GO" id="GO:0003824">
    <property type="term" value="F:catalytic activity"/>
    <property type="evidence" value="ECO:0007669"/>
    <property type="project" value="InterPro"/>
</dbReference>
<dbReference type="InterPro" id="IPR011257">
    <property type="entry name" value="DNA_glycosylase"/>
</dbReference>
<dbReference type="PANTHER" id="PTHR47203:SF1">
    <property type="entry name" value="HYPOTHETICAL BASE EXCISION DNA REPAIR PROTEIN (EUROFUNG)"/>
    <property type="match status" value="1"/>
</dbReference>
<dbReference type="Proteomes" id="UP000004622">
    <property type="component" value="Unassembled WGS sequence"/>
</dbReference>
<dbReference type="Gene3D" id="1.10.1670.10">
    <property type="entry name" value="Helix-hairpin-Helix base-excision DNA repair enzymes (C-terminal)"/>
    <property type="match status" value="1"/>
</dbReference>
<dbReference type="CDD" id="cd00056">
    <property type="entry name" value="ENDO3c"/>
    <property type="match status" value="1"/>
</dbReference>
<evidence type="ECO:0000259" key="1">
    <source>
        <dbReference type="SMART" id="SM00478"/>
    </source>
</evidence>
<dbReference type="Pfam" id="PF00730">
    <property type="entry name" value="HhH-GPD"/>
    <property type="match status" value="1"/>
</dbReference>
<dbReference type="InterPro" id="IPR023170">
    <property type="entry name" value="HhH_base_excis_C"/>
</dbReference>
<dbReference type="SMART" id="SM00478">
    <property type="entry name" value="ENDO3c"/>
    <property type="match status" value="1"/>
</dbReference>
<evidence type="ECO:0000313" key="3">
    <source>
        <dbReference type="Proteomes" id="UP000004622"/>
    </source>
</evidence>
<gene>
    <name evidence="2" type="ORF">A33O_14607</name>
</gene>
<protein>
    <submittedName>
        <fullName evidence="2">Iron-sulfur cluster loop</fullName>
    </submittedName>
</protein>
<dbReference type="GO" id="GO:0006284">
    <property type="term" value="P:base-excision repair"/>
    <property type="evidence" value="ECO:0007669"/>
    <property type="project" value="InterPro"/>
</dbReference>
<dbReference type="STRING" id="204799.GCA_001696575_01588"/>
<dbReference type="SUPFAM" id="SSF48150">
    <property type="entry name" value="DNA-glycosylase"/>
    <property type="match status" value="1"/>
</dbReference>
<comment type="caution">
    <text evidence="2">The sequence shown here is derived from an EMBL/GenBank/DDBJ whole genome shotgun (WGS) entry which is preliminary data.</text>
</comment>
<dbReference type="PATRIC" id="fig|1189611.3.peg.2958"/>
<accession>I5BVQ3</accession>
<dbReference type="PANTHER" id="PTHR47203">
    <property type="match status" value="1"/>
</dbReference>
<organism evidence="2 3">
    <name type="scientific">Nitratireductor aquibiodomus RA22</name>
    <dbReference type="NCBI Taxonomy" id="1189611"/>
    <lineage>
        <taxon>Bacteria</taxon>
        <taxon>Pseudomonadati</taxon>
        <taxon>Pseudomonadota</taxon>
        <taxon>Alphaproteobacteria</taxon>
        <taxon>Hyphomicrobiales</taxon>
        <taxon>Phyllobacteriaceae</taxon>
        <taxon>Nitratireductor</taxon>
    </lineage>
</organism>
<name>I5BVQ3_9HYPH</name>
<dbReference type="InterPro" id="IPR003265">
    <property type="entry name" value="HhH-GPD_domain"/>
</dbReference>
<reference evidence="2 3" key="1">
    <citation type="journal article" date="2012" name="J. Bacteriol.">
        <title>Genome Sequence of Nitratireductor aquibiodomus Strain RA22.</title>
        <authorList>
            <person name="Singh A."/>
            <person name="Jangir P.K."/>
            <person name="Kumari C."/>
            <person name="Sharma R."/>
        </authorList>
    </citation>
    <scope>NUCLEOTIDE SEQUENCE [LARGE SCALE GENOMIC DNA]</scope>
    <source>
        <strain evidence="2 3">RA22</strain>
    </source>
</reference>
<evidence type="ECO:0000313" key="2">
    <source>
        <dbReference type="EMBL" id="EIM73655.1"/>
    </source>
</evidence>
<dbReference type="AlphaFoldDB" id="I5BVQ3"/>
<sequence length="330" mass="36155">MPAVGPIVWRLFISAHGPVRDHGTIDLFLFCSYYAGMQYTLPLVPFDRMASLHRRLLAVFGPPAEFVRLDPVSQMVLAMLSARTRSEAALNVFARLVEHFEVAKLRGSWTRLAEASFHEVDPLLEGITHPERKAVALPRALQEIASLSGGLDLGFLHGWSVDDALSWLERIYGVGPKTSTATLNMSTLRKRVLVVDTAHWRAARCLGLVPEQASPERSVRLLNRQLPDLWEASDTEEHHILMQDLGRAFCARNRNASCPFANVCAGKAAHRRTRLLEEWLRDAPPAEALPGAGAKMSQISPLKENIAILNQGAASVPPPAQGAPASAASC</sequence>
<dbReference type="EMBL" id="AJXZ01000037">
    <property type="protein sequence ID" value="EIM73655.1"/>
    <property type="molecule type" value="Genomic_DNA"/>
</dbReference>